<keyword evidence="2" id="KW-1185">Reference proteome</keyword>
<accession>E4UVP0</accession>
<sequence length="77" mass="8247">MAASTHTDAEPEVTMGTMKAYEQAAVHGTSISDNIGPAAGQPVFTLYEAQFNIRGTADANWYLSFEAANPKVLGWNL</sequence>
<dbReference type="InParanoid" id="E4UVP0"/>
<dbReference type="RefSeq" id="XP_003172778.1">
    <property type="nucleotide sequence ID" value="XM_003172730.1"/>
</dbReference>
<evidence type="ECO:0000313" key="2">
    <source>
        <dbReference type="Proteomes" id="UP000002669"/>
    </source>
</evidence>
<dbReference type="AlphaFoldDB" id="E4UVP0"/>
<gene>
    <name evidence="1" type="ORF">MGYG_05363</name>
</gene>
<reference evidence="2" key="1">
    <citation type="journal article" date="2012" name="MBio">
        <title>Comparative genome analysis of Trichophyton rubrum and related dermatophytes reveals candidate genes involved in infection.</title>
        <authorList>
            <person name="Martinez D.A."/>
            <person name="Oliver B.G."/>
            <person name="Graeser Y."/>
            <person name="Goldberg J.M."/>
            <person name="Li W."/>
            <person name="Martinez-Rossi N.M."/>
            <person name="Monod M."/>
            <person name="Shelest E."/>
            <person name="Barton R.C."/>
            <person name="Birch E."/>
            <person name="Brakhage A.A."/>
            <person name="Chen Z."/>
            <person name="Gurr S.J."/>
            <person name="Heiman D."/>
            <person name="Heitman J."/>
            <person name="Kosti I."/>
            <person name="Rossi A."/>
            <person name="Saif S."/>
            <person name="Samalova M."/>
            <person name="Saunders C.W."/>
            <person name="Shea T."/>
            <person name="Summerbell R.C."/>
            <person name="Xu J."/>
            <person name="Young S."/>
            <person name="Zeng Q."/>
            <person name="Birren B.W."/>
            <person name="Cuomo C.A."/>
            <person name="White T.C."/>
        </authorList>
    </citation>
    <scope>NUCLEOTIDE SEQUENCE [LARGE SCALE GENOMIC DNA]</scope>
    <source>
        <strain evidence="2">ATCC MYA-4604 / CBS 118893</strain>
    </source>
</reference>
<evidence type="ECO:0000313" key="1">
    <source>
        <dbReference type="EMBL" id="EFR02367.1"/>
    </source>
</evidence>
<dbReference type="EMBL" id="DS989825">
    <property type="protein sequence ID" value="EFR02367.1"/>
    <property type="molecule type" value="Genomic_DNA"/>
</dbReference>
<dbReference type="Proteomes" id="UP000002669">
    <property type="component" value="Unassembled WGS sequence"/>
</dbReference>
<protein>
    <submittedName>
        <fullName evidence="1">Uncharacterized protein</fullName>
    </submittedName>
</protein>
<organism evidence="2">
    <name type="scientific">Arthroderma gypseum (strain ATCC MYA-4604 / CBS 118893)</name>
    <name type="common">Microsporum gypseum</name>
    <dbReference type="NCBI Taxonomy" id="535722"/>
    <lineage>
        <taxon>Eukaryota</taxon>
        <taxon>Fungi</taxon>
        <taxon>Dikarya</taxon>
        <taxon>Ascomycota</taxon>
        <taxon>Pezizomycotina</taxon>
        <taxon>Eurotiomycetes</taxon>
        <taxon>Eurotiomycetidae</taxon>
        <taxon>Onygenales</taxon>
        <taxon>Arthrodermataceae</taxon>
        <taxon>Nannizzia</taxon>
    </lineage>
</organism>
<dbReference type="HOGENOM" id="CLU_2637610_0_0_1"/>
<dbReference type="VEuPathDB" id="FungiDB:MGYG_05363"/>
<dbReference type="GeneID" id="10028054"/>
<proteinExistence type="predicted"/>
<name>E4UVP0_ARTGP</name>